<dbReference type="GO" id="GO:0008413">
    <property type="term" value="F:8-oxo-7,8-dihydroguanosine triphosphate pyrophosphatase activity"/>
    <property type="evidence" value="ECO:0007669"/>
    <property type="project" value="TreeGrafter"/>
</dbReference>
<keyword evidence="6" id="KW-0227">DNA damage</keyword>
<dbReference type="InterPro" id="IPR020084">
    <property type="entry name" value="NUDIX_hydrolase_CS"/>
</dbReference>
<organism evidence="14 15">
    <name type="scientific">Micromonospora rifamycinica</name>
    <dbReference type="NCBI Taxonomy" id="291594"/>
    <lineage>
        <taxon>Bacteria</taxon>
        <taxon>Bacillati</taxon>
        <taxon>Actinomycetota</taxon>
        <taxon>Actinomycetes</taxon>
        <taxon>Micromonosporales</taxon>
        <taxon>Micromonosporaceae</taxon>
        <taxon>Micromonospora</taxon>
    </lineage>
</organism>
<name>A0A1C5I0M7_9ACTN</name>
<dbReference type="PANTHER" id="PTHR47707">
    <property type="entry name" value="8-OXO-DGTP DIPHOSPHATASE"/>
    <property type="match status" value="1"/>
</dbReference>
<dbReference type="PROSITE" id="PS00893">
    <property type="entry name" value="NUDIX_BOX"/>
    <property type="match status" value="1"/>
</dbReference>
<evidence type="ECO:0000256" key="9">
    <source>
        <dbReference type="ARBA" id="ARBA00023204"/>
    </source>
</evidence>
<dbReference type="PRINTS" id="PR00502">
    <property type="entry name" value="NUDIXFAMILY"/>
</dbReference>
<comment type="similarity">
    <text evidence="2 12">Belongs to the Nudix hydrolase family.</text>
</comment>
<dbReference type="Proteomes" id="UP000198226">
    <property type="component" value="Chromosome I"/>
</dbReference>
<dbReference type="GO" id="GO:0046872">
    <property type="term" value="F:metal ion binding"/>
    <property type="evidence" value="ECO:0007669"/>
    <property type="project" value="UniProtKB-KW"/>
</dbReference>
<dbReference type="PROSITE" id="PS51462">
    <property type="entry name" value="NUDIX"/>
    <property type="match status" value="1"/>
</dbReference>
<dbReference type="Pfam" id="PF00293">
    <property type="entry name" value="NUDIX"/>
    <property type="match status" value="1"/>
</dbReference>
<evidence type="ECO:0000313" key="15">
    <source>
        <dbReference type="Proteomes" id="UP000198226"/>
    </source>
</evidence>
<feature type="domain" description="Nudix hydrolase" evidence="13">
    <location>
        <begin position="1"/>
        <end position="131"/>
    </location>
</feature>
<dbReference type="Gene3D" id="3.90.79.10">
    <property type="entry name" value="Nucleoside Triphosphate Pyrophosphohydrolase"/>
    <property type="match status" value="1"/>
</dbReference>
<dbReference type="AlphaFoldDB" id="A0A1C5I0M7"/>
<keyword evidence="8" id="KW-0460">Magnesium</keyword>
<evidence type="ECO:0000256" key="6">
    <source>
        <dbReference type="ARBA" id="ARBA00022763"/>
    </source>
</evidence>
<keyword evidence="9" id="KW-0234">DNA repair</keyword>
<dbReference type="GO" id="GO:0044715">
    <property type="term" value="F:8-oxo-dGDP phosphatase activity"/>
    <property type="evidence" value="ECO:0007669"/>
    <property type="project" value="TreeGrafter"/>
</dbReference>
<sequence length="143" mass="15204">MHIVVCGALVVDDAVLLVHRSPTRRAYPDLWDLPGGHVEAGESERQALARELREEVGVEIVAEACSRVGDLWAGSGEDAVHVAVWHVGAWLGSPTNRAPDEHDDLAWVGLSELDGLPLVNGGLPALLRALDRPAASGLIEEVA</sequence>
<protein>
    <recommendedName>
        <fullName evidence="11">8-oxo-dGTP diphosphatase</fullName>
        <ecNumber evidence="11">3.6.1.55</ecNumber>
    </recommendedName>
</protein>
<evidence type="ECO:0000256" key="10">
    <source>
        <dbReference type="ARBA" id="ARBA00035861"/>
    </source>
</evidence>
<dbReference type="InterPro" id="IPR015797">
    <property type="entry name" value="NUDIX_hydrolase-like_dom_sf"/>
</dbReference>
<evidence type="ECO:0000313" key="14">
    <source>
        <dbReference type="EMBL" id="SCG51747.1"/>
    </source>
</evidence>
<comment type="cofactor">
    <cofactor evidence="1">
        <name>Mg(2+)</name>
        <dbReference type="ChEBI" id="CHEBI:18420"/>
    </cofactor>
</comment>
<accession>A0A1C5I0M7</accession>
<evidence type="ECO:0000256" key="8">
    <source>
        <dbReference type="ARBA" id="ARBA00022842"/>
    </source>
</evidence>
<keyword evidence="15" id="KW-1185">Reference proteome</keyword>
<dbReference type="PANTHER" id="PTHR47707:SF1">
    <property type="entry name" value="NUDIX HYDROLASE FAMILY PROTEIN"/>
    <property type="match status" value="1"/>
</dbReference>
<proteinExistence type="inferred from homology"/>
<dbReference type="GO" id="GO:0035539">
    <property type="term" value="F:8-oxo-7,8-dihydrodeoxyguanosine triphosphate pyrophosphatase activity"/>
    <property type="evidence" value="ECO:0007669"/>
    <property type="project" value="UniProtKB-EC"/>
</dbReference>
<dbReference type="InterPro" id="IPR047127">
    <property type="entry name" value="MutT-like"/>
</dbReference>
<keyword evidence="7 12" id="KW-0378">Hydrolase</keyword>
<dbReference type="EC" id="3.6.1.55" evidence="11"/>
<evidence type="ECO:0000259" key="13">
    <source>
        <dbReference type="PROSITE" id="PS51462"/>
    </source>
</evidence>
<dbReference type="EMBL" id="LT607752">
    <property type="protein sequence ID" value="SCG51747.1"/>
    <property type="molecule type" value="Genomic_DNA"/>
</dbReference>
<dbReference type="GO" id="GO:0006281">
    <property type="term" value="P:DNA repair"/>
    <property type="evidence" value="ECO:0007669"/>
    <property type="project" value="UniProtKB-KW"/>
</dbReference>
<evidence type="ECO:0000256" key="7">
    <source>
        <dbReference type="ARBA" id="ARBA00022801"/>
    </source>
</evidence>
<dbReference type="SUPFAM" id="SSF55811">
    <property type="entry name" value="Nudix"/>
    <property type="match status" value="1"/>
</dbReference>
<dbReference type="RefSeq" id="WP_172898384.1">
    <property type="nucleotide sequence ID" value="NZ_LRMV01000164.1"/>
</dbReference>
<evidence type="ECO:0000256" key="1">
    <source>
        <dbReference type="ARBA" id="ARBA00001946"/>
    </source>
</evidence>
<comment type="catalytic activity">
    <reaction evidence="10">
        <text>8-oxo-dGTP + H2O = 8-oxo-dGMP + diphosphate + H(+)</text>
        <dbReference type="Rhea" id="RHEA:31575"/>
        <dbReference type="ChEBI" id="CHEBI:15377"/>
        <dbReference type="ChEBI" id="CHEBI:15378"/>
        <dbReference type="ChEBI" id="CHEBI:33019"/>
        <dbReference type="ChEBI" id="CHEBI:63224"/>
        <dbReference type="ChEBI" id="CHEBI:77896"/>
        <dbReference type="EC" id="3.6.1.55"/>
    </reaction>
</comment>
<evidence type="ECO:0000256" key="12">
    <source>
        <dbReference type="RuleBase" id="RU003476"/>
    </source>
</evidence>
<dbReference type="GO" id="GO:0006260">
    <property type="term" value="P:DNA replication"/>
    <property type="evidence" value="ECO:0007669"/>
    <property type="project" value="UniProtKB-KW"/>
</dbReference>
<evidence type="ECO:0000256" key="4">
    <source>
        <dbReference type="ARBA" id="ARBA00022705"/>
    </source>
</evidence>
<dbReference type="GO" id="GO:0044716">
    <property type="term" value="F:8-oxo-GDP phosphatase activity"/>
    <property type="evidence" value="ECO:0007669"/>
    <property type="project" value="TreeGrafter"/>
</dbReference>
<evidence type="ECO:0000256" key="3">
    <source>
        <dbReference type="ARBA" id="ARBA00022457"/>
    </source>
</evidence>
<keyword evidence="4" id="KW-0235">DNA replication</keyword>
<evidence type="ECO:0000256" key="11">
    <source>
        <dbReference type="ARBA" id="ARBA00038905"/>
    </source>
</evidence>
<keyword evidence="5" id="KW-0479">Metal-binding</keyword>
<gene>
    <name evidence="14" type="ORF">GA0070623_1961</name>
</gene>
<evidence type="ECO:0000256" key="2">
    <source>
        <dbReference type="ARBA" id="ARBA00005582"/>
    </source>
</evidence>
<reference evidence="15" key="1">
    <citation type="submission" date="2016-06" db="EMBL/GenBank/DDBJ databases">
        <authorList>
            <person name="Varghese N."/>
            <person name="Submissions Spin"/>
        </authorList>
    </citation>
    <scope>NUCLEOTIDE SEQUENCE [LARGE SCALE GENOMIC DNA]</scope>
    <source>
        <strain evidence="15">DSM 44983</strain>
    </source>
</reference>
<evidence type="ECO:0000256" key="5">
    <source>
        <dbReference type="ARBA" id="ARBA00022723"/>
    </source>
</evidence>
<dbReference type="InterPro" id="IPR020476">
    <property type="entry name" value="Nudix_hydrolase"/>
</dbReference>
<dbReference type="InterPro" id="IPR000086">
    <property type="entry name" value="NUDIX_hydrolase_dom"/>
</dbReference>
<keyword evidence="3" id="KW-0515">Mutator protein</keyword>